<feature type="binding site" evidence="10">
    <location>
        <position position="75"/>
    </location>
    <ligand>
        <name>Na(+)</name>
        <dbReference type="ChEBI" id="CHEBI:29101"/>
        <note>structural</note>
    </ligand>
</feature>
<evidence type="ECO:0000256" key="1">
    <source>
        <dbReference type="ARBA" id="ARBA00004651"/>
    </source>
</evidence>
<keyword evidence="10" id="KW-0406">Ion transport</keyword>
<dbReference type="Proteomes" id="UP000612585">
    <property type="component" value="Unassembled WGS sequence"/>
</dbReference>
<feature type="transmembrane region" description="Helical" evidence="10">
    <location>
        <begin position="7"/>
        <end position="28"/>
    </location>
</feature>
<keyword evidence="2 10" id="KW-1003">Cell membrane</keyword>
<evidence type="ECO:0000256" key="4">
    <source>
        <dbReference type="ARBA" id="ARBA00022989"/>
    </source>
</evidence>
<evidence type="ECO:0000256" key="3">
    <source>
        <dbReference type="ARBA" id="ARBA00022692"/>
    </source>
</evidence>
<dbReference type="AlphaFoldDB" id="A0A8J3YZV1"/>
<keyword evidence="5 10" id="KW-0472">Membrane</keyword>
<feature type="transmembrane region" description="Helical" evidence="10">
    <location>
        <begin position="34"/>
        <end position="57"/>
    </location>
</feature>
<evidence type="ECO:0000313" key="11">
    <source>
        <dbReference type="EMBL" id="GIJ55054.1"/>
    </source>
</evidence>
<dbReference type="EMBL" id="BOPG01000013">
    <property type="protein sequence ID" value="GIJ55054.1"/>
    <property type="molecule type" value="Genomic_DNA"/>
</dbReference>
<dbReference type="GO" id="GO:0046872">
    <property type="term" value="F:metal ion binding"/>
    <property type="evidence" value="ECO:0007669"/>
    <property type="project" value="UniProtKB-KW"/>
</dbReference>
<dbReference type="InterPro" id="IPR003691">
    <property type="entry name" value="FluC"/>
</dbReference>
<evidence type="ECO:0000313" key="12">
    <source>
        <dbReference type="Proteomes" id="UP000612585"/>
    </source>
</evidence>
<gene>
    <name evidence="10" type="primary">fluC</name>
    <name evidence="10" type="synonym">crcB</name>
    <name evidence="11" type="ORF">Vau01_025700</name>
</gene>
<protein>
    <recommendedName>
        <fullName evidence="10">Fluoride-specific ion channel FluC</fullName>
    </recommendedName>
</protein>
<reference evidence="11" key="1">
    <citation type="submission" date="2021-01" db="EMBL/GenBank/DDBJ databases">
        <title>Whole genome shotgun sequence of Virgisporangium aurantiacum NBRC 16421.</title>
        <authorList>
            <person name="Komaki H."/>
            <person name="Tamura T."/>
        </authorList>
    </citation>
    <scope>NUCLEOTIDE SEQUENCE</scope>
    <source>
        <strain evidence="11">NBRC 16421</strain>
    </source>
</reference>
<dbReference type="RefSeq" id="WP_239151539.1">
    <property type="nucleotide sequence ID" value="NZ_BOPG01000013.1"/>
</dbReference>
<comment type="caution">
    <text evidence="11">The sequence shown here is derived from an EMBL/GenBank/DDBJ whole genome shotgun (WGS) entry which is preliminary data.</text>
</comment>
<evidence type="ECO:0000256" key="5">
    <source>
        <dbReference type="ARBA" id="ARBA00023136"/>
    </source>
</evidence>
<feature type="transmembrane region" description="Helical" evidence="10">
    <location>
        <begin position="94"/>
        <end position="118"/>
    </location>
</feature>
<sequence length="134" mass="14680">MRTHDRLWPPVLAVAAGGVVGALCRYGLHFAFPSIWTTWAINVTGCLLIGALMPLVLDRPLLQPFLGPGVLGGYTTFSAYAVDVRRLLVDDRFLVAALYLLGTLLAALLAVWAGTLATERLLRRLTRRQTGCFR</sequence>
<comment type="similarity">
    <text evidence="7 10">Belongs to the fluoride channel Fluc/FEX (TC 1.A.43) family.</text>
</comment>
<organism evidence="11 12">
    <name type="scientific">Virgisporangium aurantiacum</name>
    <dbReference type="NCBI Taxonomy" id="175570"/>
    <lineage>
        <taxon>Bacteria</taxon>
        <taxon>Bacillati</taxon>
        <taxon>Actinomycetota</taxon>
        <taxon>Actinomycetes</taxon>
        <taxon>Micromonosporales</taxon>
        <taxon>Micromonosporaceae</taxon>
        <taxon>Virgisporangium</taxon>
    </lineage>
</organism>
<accession>A0A8J3YZV1</accession>
<keyword evidence="10" id="KW-0813">Transport</keyword>
<comment type="function">
    <text evidence="9 10">Fluoride-specific ion channel. Important for reducing fluoride concentration in the cell, thus reducing its toxicity.</text>
</comment>
<keyword evidence="10" id="KW-0479">Metal-binding</keyword>
<keyword evidence="4 10" id="KW-1133">Transmembrane helix</keyword>
<dbReference type="GO" id="GO:0140114">
    <property type="term" value="P:cellular detoxification of fluoride"/>
    <property type="evidence" value="ECO:0007669"/>
    <property type="project" value="UniProtKB-UniRule"/>
</dbReference>
<feature type="binding site" evidence="10">
    <location>
        <position position="72"/>
    </location>
    <ligand>
        <name>Na(+)</name>
        <dbReference type="ChEBI" id="CHEBI:29101"/>
        <note>structural</note>
    </ligand>
</feature>
<dbReference type="HAMAP" id="MF_00454">
    <property type="entry name" value="FluC"/>
    <property type="match status" value="1"/>
</dbReference>
<comment type="catalytic activity">
    <reaction evidence="8">
        <text>fluoride(in) = fluoride(out)</text>
        <dbReference type="Rhea" id="RHEA:76159"/>
        <dbReference type="ChEBI" id="CHEBI:17051"/>
    </reaction>
    <physiologicalReaction direction="left-to-right" evidence="8">
        <dbReference type="Rhea" id="RHEA:76160"/>
    </physiologicalReaction>
</comment>
<dbReference type="Pfam" id="PF02537">
    <property type="entry name" value="CRCB"/>
    <property type="match status" value="1"/>
</dbReference>
<evidence type="ECO:0000256" key="10">
    <source>
        <dbReference type="HAMAP-Rule" id="MF_00454"/>
    </source>
</evidence>
<evidence type="ECO:0000256" key="8">
    <source>
        <dbReference type="ARBA" id="ARBA00035585"/>
    </source>
</evidence>
<evidence type="ECO:0000256" key="9">
    <source>
        <dbReference type="ARBA" id="ARBA00049940"/>
    </source>
</evidence>
<keyword evidence="10" id="KW-0915">Sodium</keyword>
<evidence type="ECO:0000256" key="7">
    <source>
        <dbReference type="ARBA" id="ARBA00035120"/>
    </source>
</evidence>
<dbReference type="PANTHER" id="PTHR28259:SF1">
    <property type="entry name" value="FLUORIDE EXPORT PROTEIN 1-RELATED"/>
    <property type="match status" value="1"/>
</dbReference>
<feature type="transmembrane region" description="Helical" evidence="10">
    <location>
        <begin position="64"/>
        <end position="82"/>
    </location>
</feature>
<comment type="activity regulation">
    <text evidence="10">Na(+) is not transported, but it plays an essential structural role and its presence is essential for fluoride channel function.</text>
</comment>
<comment type="subcellular location">
    <subcellularLocation>
        <location evidence="1 10">Cell membrane</location>
        <topology evidence="1 10">Multi-pass membrane protein</topology>
    </subcellularLocation>
</comment>
<proteinExistence type="inferred from homology"/>
<dbReference type="PANTHER" id="PTHR28259">
    <property type="entry name" value="FLUORIDE EXPORT PROTEIN 1-RELATED"/>
    <property type="match status" value="1"/>
</dbReference>
<keyword evidence="3 10" id="KW-0812">Transmembrane</keyword>
<keyword evidence="12" id="KW-1185">Reference proteome</keyword>
<evidence type="ECO:0000256" key="6">
    <source>
        <dbReference type="ARBA" id="ARBA00023303"/>
    </source>
</evidence>
<keyword evidence="6 10" id="KW-0407">Ion channel</keyword>
<dbReference type="GO" id="GO:0062054">
    <property type="term" value="F:fluoride channel activity"/>
    <property type="evidence" value="ECO:0007669"/>
    <property type="project" value="UniProtKB-UniRule"/>
</dbReference>
<dbReference type="GO" id="GO:0005886">
    <property type="term" value="C:plasma membrane"/>
    <property type="evidence" value="ECO:0007669"/>
    <property type="project" value="UniProtKB-SubCell"/>
</dbReference>
<evidence type="ECO:0000256" key="2">
    <source>
        <dbReference type="ARBA" id="ARBA00022475"/>
    </source>
</evidence>
<name>A0A8J3YZV1_9ACTN</name>